<evidence type="ECO:0000313" key="5">
    <source>
        <dbReference type="EMBL" id="WAM35026.1"/>
    </source>
</evidence>
<dbReference type="RefSeq" id="WP_045168612.1">
    <property type="nucleotide sequence ID" value="NZ_CP113865.1"/>
</dbReference>
<reference evidence="5" key="1">
    <citation type="submission" date="2022-12" db="EMBL/GenBank/DDBJ databases">
        <authorList>
            <person name="Bing R.G."/>
            <person name="Willard D.J."/>
            <person name="Manesh M.J.H."/>
            <person name="Laemthong T."/>
            <person name="Crosby J.R."/>
            <person name="Kelly R.M."/>
        </authorList>
    </citation>
    <scope>NUCLEOTIDE SEQUENCE</scope>
    <source>
        <strain evidence="5">DSM 8990</strain>
    </source>
</reference>
<dbReference type="EMBL" id="CP113865">
    <property type="protein sequence ID" value="WAM34963.1"/>
    <property type="molecule type" value="Genomic_DNA"/>
</dbReference>
<dbReference type="EMBL" id="CP113865">
    <property type="protein sequence ID" value="WAM35027.1"/>
    <property type="molecule type" value="Genomic_DNA"/>
</dbReference>
<proteinExistence type="predicted"/>
<name>A0ABY7BU86_9FIRM</name>
<dbReference type="InterPro" id="IPR008490">
    <property type="entry name" value="Transposase_InsH_N"/>
</dbReference>
<evidence type="ECO:0000259" key="2">
    <source>
        <dbReference type="Pfam" id="PF05598"/>
    </source>
</evidence>
<dbReference type="Proteomes" id="UP001164909">
    <property type="component" value="Chromosome"/>
</dbReference>
<gene>
    <name evidence="7" type="ORF">OTK00_000015</name>
    <name evidence="3" type="ORF">OTK00_000659</name>
    <name evidence="4" type="ORF">OTK00_001210</name>
    <name evidence="5" type="ORF">OTK00_002264</name>
    <name evidence="6" type="ORF">OTK00_002267</name>
</gene>
<protein>
    <submittedName>
        <fullName evidence="5">ISNCY family transposase</fullName>
    </submittedName>
</protein>
<accession>A0ABY7BU86</accession>
<dbReference type="SUPFAM" id="SSF53098">
    <property type="entry name" value="Ribonuclease H-like"/>
    <property type="match status" value="1"/>
</dbReference>
<evidence type="ECO:0000313" key="3">
    <source>
        <dbReference type="EMBL" id="WAM34963.1"/>
    </source>
</evidence>
<evidence type="ECO:0000313" key="4">
    <source>
        <dbReference type="EMBL" id="WAM34986.1"/>
    </source>
</evidence>
<dbReference type="InterPro" id="IPR002559">
    <property type="entry name" value="Transposase_11"/>
</dbReference>
<sequence length="315" mass="37187">MTNFIKAQKQKFLKIFMTIEKVIKDLGLKIKNNKRGRPKKFKLSHIIACFVYKVKNRINSFRELEYKINEDEEFRKVIGIEKSPDHSYFSKWAKMIEEEYIEAIARILVREIDPKTRVCAIDSTPLRSSRGDREAGVGRCVSLGFYNGYKLHVLATVEDEVIPIVWWLTCANIHDSKAVELLYEAKIFGPDVILADAGYDCTKWFDVADRLGIKFVAGINKRNTKDFNNVKNILRAQNIEFLRSKEGQRVYKQRIKIERLFGKLKGEYNLEQVRLRGFRTYKRHVDWIMVTYLIELYIQKIENCKFSFKYAWNNL</sequence>
<evidence type="ECO:0000259" key="1">
    <source>
        <dbReference type="Pfam" id="PF01609"/>
    </source>
</evidence>
<dbReference type="InterPro" id="IPR012337">
    <property type="entry name" value="RNaseH-like_sf"/>
</dbReference>
<evidence type="ECO:0000313" key="7">
    <source>
        <dbReference type="EMBL" id="WAM35037.1"/>
    </source>
</evidence>
<feature type="domain" description="Transposase InsH N-terminal" evidence="2">
    <location>
        <begin position="20"/>
        <end position="93"/>
    </location>
</feature>
<organism evidence="5 8">
    <name type="scientific">Caldicellulosiruptor morganii</name>
    <dbReference type="NCBI Taxonomy" id="1387555"/>
    <lineage>
        <taxon>Bacteria</taxon>
        <taxon>Bacillati</taxon>
        <taxon>Bacillota</taxon>
        <taxon>Bacillota incertae sedis</taxon>
        <taxon>Caldicellulosiruptorales</taxon>
        <taxon>Caldicellulosiruptoraceae</taxon>
        <taxon>Caldicellulosiruptor</taxon>
    </lineage>
</organism>
<dbReference type="EMBL" id="CP113865">
    <property type="protein sequence ID" value="WAM35026.1"/>
    <property type="molecule type" value="Genomic_DNA"/>
</dbReference>
<dbReference type="Pfam" id="PF01609">
    <property type="entry name" value="DDE_Tnp_1"/>
    <property type="match status" value="1"/>
</dbReference>
<evidence type="ECO:0000313" key="8">
    <source>
        <dbReference type="Proteomes" id="UP001164909"/>
    </source>
</evidence>
<evidence type="ECO:0000313" key="6">
    <source>
        <dbReference type="EMBL" id="WAM35027.1"/>
    </source>
</evidence>
<dbReference type="EMBL" id="CP113865">
    <property type="protein sequence ID" value="WAM35037.1"/>
    <property type="molecule type" value="Genomic_DNA"/>
</dbReference>
<dbReference type="Pfam" id="PF05598">
    <property type="entry name" value="DUF772"/>
    <property type="match status" value="1"/>
</dbReference>
<feature type="domain" description="Transposase IS4-like" evidence="1">
    <location>
        <begin position="114"/>
        <end position="292"/>
    </location>
</feature>
<dbReference type="EMBL" id="CP113865">
    <property type="protein sequence ID" value="WAM34986.1"/>
    <property type="molecule type" value="Genomic_DNA"/>
</dbReference>
<keyword evidence="8" id="KW-1185">Reference proteome</keyword>